<dbReference type="GO" id="GO:0005634">
    <property type="term" value="C:nucleus"/>
    <property type="evidence" value="ECO:0007669"/>
    <property type="project" value="TreeGrafter"/>
</dbReference>
<evidence type="ECO:0000256" key="3">
    <source>
        <dbReference type="ARBA" id="ARBA00022771"/>
    </source>
</evidence>
<evidence type="ECO:0000256" key="6">
    <source>
        <dbReference type="SAM" id="MobiDB-lite"/>
    </source>
</evidence>
<evidence type="ECO:0000313" key="8">
    <source>
        <dbReference type="EMBL" id="OXA58448.1"/>
    </source>
</evidence>
<sequence length="1133" mass="125742">MGGQFRCKLCGHTAPNKFGVIGHITHSHGRSTRGRDLHKEWEELDPSWDTDIIQSTLESGLKADQEPKLVESDKPEAEIINTKNAEMKSDDSVTTHKPVEKDVENEESCKAQKKLKPSKFPTFGRTEYRTRARSRMGGSFVQKLPEPLNAATIGKKHKLTKNKKPTVVEKLRKLDEDKHELDTSELVPTNENIATEEIIDEGKDNLPSSDDTDDICSIAKIQHDDLTTDKPMEKDVVTNGETCKTAQPKKYHNKIHLQRFLAKKNKTLENRLKLAEENLVTPIEPPNTAKIPAEISISIPVSPAKCLTPEKQVVAQINKTPDKELITQLNKTPSPDEAKPVTPKTKLGFTNLASPIAETIKSPDNRDNHTVTAAKVVNNKSPEKQRQPVLVAKRAIDNNVLVNQEGYSKPHKPKTKIGGSNPINMEPSLQFPTPKPKLGRRRLLDPSFACPYCGRTHSSNWNLKLHIRSHTGEKPFRCIRPGCNMAYAAKQQLQKHLASKIGCGTSKWNNSVLQKQTSPGAHNMQRNPQLSSFARGSTQSILQKMQKNKVRRIASLPVQKSMPSSSTGGNQIRFLRIPSSLQILPIQEDDQDTNQDSATTTYIIKQLANPTPSASVPVIMIDDDNELQEVDYVSVNADEFYATNDDGQMNYETIRLNDYGQYNDYQPESPDVFPTVVNVQSLFVPPNEDSTVVEVEQEKTPEIPKPYVPRILARKMTQHRRKIRFPTVDNIAPLEPDWTMSSILPSYEEDLGGIATYNPVPFTVSSPSPAPAQTRFIFGPPPPQLVTLTNLSQSTSSSTLLMSPPPPPNRRPVPPLRPIAPQPPTNIPTAIFKCLSCLESFSTRSSMITHLKGHCSAFMCKLCTAGFNTGKALRVHQARVHPKSITTIKCPLCPRRYNSEFTLHAHLDRMHRDKTGSKQRREELVADAPRDSFAATGKIDAIVERTNIVVRREMDFSPRVLAPPQAKLPPASSMVQKMPPPLSKLLTPLPSKLLTPPLSKLLTPPPSKLVTPPPSKPEAAIEKKVVSTSIEDELDELLFSDVKATNDSALNVENSVLLKSNNLTPTITHTLPGSTLSSRTPTKVVTPLCSPSIDDDSHIPILPPKAFECEQCGSRLHSEKGLLMHRNLIHGTN</sequence>
<feature type="domain" description="C2H2-type" evidence="7">
    <location>
        <begin position="448"/>
        <end position="475"/>
    </location>
</feature>
<dbReference type="SMART" id="SM00355">
    <property type="entry name" value="ZnF_C2H2"/>
    <property type="match status" value="7"/>
</dbReference>
<feature type="compositionally biased region" description="Pro residues" evidence="6">
    <location>
        <begin position="1003"/>
        <end position="1016"/>
    </location>
</feature>
<dbReference type="EMBL" id="LNIX01000003">
    <property type="protein sequence ID" value="OXA58448.1"/>
    <property type="molecule type" value="Genomic_DNA"/>
</dbReference>
<dbReference type="PROSITE" id="PS50157">
    <property type="entry name" value="ZINC_FINGER_C2H2_2"/>
    <property type="match status" value="4"/>
</dbReference>
<gene>
    <name evidence="8" type="ORF">Fcan01_06421</name>
</gene>
<dbReference type="Pfam" id="PF13912">
    <property type="entry name" value="zf-C2H2_6"/>
    <property type="match status" value="1"/>
</dbReference>
<dbReference type="GO" id="GO:0008270">
    <property type="term" value="F:zinc ion binding"/>
    <property type="evidence" value="ECO:0007669"/>
    <property type="project" value="UniProtKB-KW"/>
</dbReference>
<feature type="compositionally biased region" description="Basic and acidic residues" evidence="6">
    <location>
        <begin position="87"/>
        <end position="110"/>
    </location>
</feature>
<dbReference type="GO" id="GO:0000981">
    <property type="term" value="F:DNA-binding transcription factor activity, RNA polymerase II-specific"/>
    <property type="evidence" value="ECO:0007669"/>
    <property type="project" value="TreeGrafter"/>
</dbReference>
<feature type="region of interest" description="Disordered" evidence="6">
    <location>
        <begin position="87"/>
        <end position="113"/>
    </location>
</feature>
<organism evidence="8 9">
    <name type="scientific">Folsomia candida</name>
    <name type="common">Springtail</name>
    <dbReference type="NCBI Taxonomy" id="158441"/>
    <lineage>
        <taxon>Eukaryota</taxon>
        <taxon>Metazoa</taxon>
        <taxon>Ecdysozoa</taxon>
        <taxon>Arthropoda</taxon>
        <taxon>Hexapoda</taxon>
        <taxon>Collembola</taxon>
        <taxon>Entomobryomorpha</taxon>
        <taxon>Isotomoidea</taxon>
        <taxon>Isotomidae</taxon>
        <taxon>Proisotominae</taxon>
        <taxon>Folsomia</taxon>
    </lineage>
</organism>
<evidence type="ECO:0000256" key="2">
    <source>
        <dbReference type="ARBA" id="ARBA00022737"/>
    </source>
</evidence>
<keyword evidence="1" id="KW-0479">Metal-binding</keyword>
<feature type="region of interest" description="Disordered" evidence="6">
    <location>
        <begin position="996"/>
        <end position="1016"/>
    </location>
</feature>
<evidence type="ECO:0000256" key="4">
    <source>
        <dbReference type="ARBA" id="ARBA00022833"/>
    </source>
</evidence>
<dbReference type="PANTHER" id="PTHR24409">
    <property type="entry name" value="ZINC FINGER PROTEIN 142"/>
    <property type="match status" value="1"/>
</dbReference>
<feature type="domain" description="C2H2-type" evidence="7">
    <location>
        <begin position="832"/>
        <end position="854"/>
    </location>
</feature>
<dbReference type="PANTHER" id="PTHR24409:SF295">
    <property type="entry name" value="AZ2-RELATED"/>
    <property type="match status" value="1"/>
</dbReference>
<keyword evidence="2" id="KW-0677">Repeat</keyword>
<dbReference type="Pfam" id="PF00096">
    <property type="entry name" value="zf-C2H2"/>
    <property type="match status" value="1"/>
</dbReference>
<proteinExistence type="predicted"/>
<feature type="domain" description="C2H2-type" evidence="7">
    <location>
        <begin position="858"/>
        <end position="881"/>
    </location>
</feature>
<keyword evidence="4" id="KW-0862">Zinc</keyword>
<name>A0A226EMM2_FOLCA</name>
<comment type="caution">
    <text evidence="8">The sequence shown here is derived from an EMBL/GenBank/DDBJ whole genome shotgun (WGS) entry which is preliminary data.</text>
</comment>
<dbReference type="InterPro" id="IPR036236">
    <property type="entry name" value="Znf_C2H2_sf"/>
</dbReference>
<evidence type="ECO:0000256" key="5">
    <source>
        <dbReference type="PROSITE-ProRule" id="PRU00042"/>
    </source>
</evidence>
<evidence type="ECO:0000313" key="9">
    <source>
        <dbReference type="Proteomes" id="UP000198287"/>
    </source>
</evidence>
<dbReference type="PROSITE" id="PS00028">
    <property type="entry name" value="ZINC_FINGER_C2H2_1"/>
    <property type="match status" value="4"/>
</dbReference>
<evidence type="ECO:0000256" key="1">
    <source>
        <dbReference type="ARBA" id="ARBA00022723"/>
    </source>
</evidence>
<dbReference type="AlphaFoldDB" id="A0A226EMM2"/>
<accession>A0A226EMM2</accession>
<evidence type="ECO:0000259" key="7">
    <source>
        <dbReference type="PROSITE" id="PS50157"/>
    </source>
</evidence>
<dbReference type="SUPFAM" id="SSF57667">
    <property type="entry name" value="beta-beta-alpha zinc fingers"/>
    <property type="match status" value="1"/>
</dbReference>
<dbReference type="Proteomes" id="UP000198287">
    <property type="component" value="Unassembled WGS sequence"/>
</dbReference>
<dbReference type="GO" id="GO:0000977">
    <property type="term" value="F:RNA polymerase II transcription regulatory region sequence-specific DNA binding"/>
    <property type="evidence" value="ECO:0007669"/>
    <property type="project" value="TreeGrafter"/>
</dbReference>
<dbReference type="InterPro" id="IPR013087">
    <property type="entry name" value="Znf_C2H2_type"/>
</dbReference>
<keyword evidence="9" id="KW-1185">Reference proteome</keyword>
<reference evidence="8 9" key="1">
    <citation type="submission" date="2015-12" db="EMBL/GenBank/DDBJ databases">
        <title>The genome of Folsomia candida.</title>
        <authorList>
            <person name="Faddeeva A."/>
            <person name="Derks M.F."/>
            <person name="Anvar Y."/>
            <person name="Smit S."/>
            <person name="Van Straalen N."/>
            <person name="Roelofs D."/>
        </authorList>
    </citation>
    <scope>NUCLEOTIDE SEQUENCE [LARGE SCALE GENOMIC DNA]</scope>
    <source>
        <strain evidence="8 9">VU population</strain>
        <tissue evidence="8">Whole body</tissue>
    </source>
</reference>
<protein>
    <submittedName>
        <fullName evidence="8">Zinc finger protein 76</fullName>
    </submittedName>
</protein>
<feature type="region of interest" description="Disordered" evidence="6">
    <location>
        <begin position="405"/>
        <end position="436"/>
    </location>
</feature>
<dbReference type="STRING" id="158441.A0A226EMM2"/>
<dbReference type="Gene3D" id="3.30.160.60">
    <property type="entry name" value="Classic Zinc Finger"/>
    <property type="match status" value="3"/>
</dbReference>
<keyword evidence="3 5" id="KW-0863">Zinc-finger</keyword>
<feature type="domain" description="C2H2-type" evidence="7">
    <location>
        <begin position="1107"/>
        <end position="1133"/>
    </location>
</feature>